<dbReference type="Pfam" id="PF00196">
    <property type="entry name" value="GerE"/>
    <property type="match status" value="1"/>
</dbReference>
<feature type="compositionally biased region" description="Basic and acidic residues" evidence="2">
    <location>
        <begin position="58"/>
        <end position="84"/>
    </location>
</feature>
<name>A0A1T4R9E9_9ACTN</name>
<dbReference type="InterPro" id="IPR039420">
    <property type="entry name" value="WalR-like"/>
</dbReference>
<dbReference type="PANTHER" id="PTHR43214">
    <property type="entry name" value="TWO-COMPONENT RESPONSE REGULATOR"/>
    <property type="match status" value="1"/>
</dbReference>
<gene>
    <name evidence="4" type="ORF">SAMN02745673_02619</name>
</gene>
<keyword evidence="1" id="KW-0238">DNA-binding</keyword>
<dbReference type="STRING" id="1122192.SAMN02745673_02619"/>
<feature type="domain" description="HTH luxR-type" evidence="3">
    <location>
        <begin position="791"/>
        <end position="856"/>
    </location>
</feature>
<dbReference type="PROSITE" id="PS50043">
    <property type="entry name" value="HTH_LUXR_2"/>
    <property type="match status" value="1"/>
</dbReference>
<dbReference type="InterPro" id="IPR016032">
    <property type="entry name" value="Sig_transdc_resp-reg_C-effctor"/>
</dbReference>
<dbReference type="Gene3D" id="1.25.40.10">
    <property type="entry name" value="Tetratricopeptide repeat domain"/>
    <property type="match status" value="1"/>
</dbReference>
<dbReference type="PROSITE" id="PS00622">
    <property type="entry name" value="HTH_LUXR_1"/>
    <property type="match status" value="1"/>
</dbReference>
<evidence type="ECO:0000313" key="4">
    <source>
        <dbReference type="EMBL" id="SKA12446.1"/>
    </source>
</evidence>
<dbReference type="OrthoDB" id="3178131at2"/>
<sequence length="869" mass="94507">MDGQGEFLIIEGRSGPEKFRLLDEAEAYARLLGVAVIRGRAGEPLRMEAEVADSVPFDGERRSTPAPKEGRIAGGTDRRSRHHDEPVVVMIADVEDVTALIGPLSAREMKRRPVLWILALRSGNMGDAVGEGVRRLFRREARFVRVSSFGDTGGRERLTARLAPEPAHQAGPDRTARGVADRTLPRDEKARTSPRPEGPVSLQELSGRARWLLHAAAMLDQPFHVTEIAEMLATSPLEVLPFLHEAVRADVLVDEGAEFFFADDLFRRALNRSLSGGVRQVLQDAAGRTTSRTADEHGDERSIVLLSRVVEQMRTTSPESAAELTLHLLSMLGPDDEDRRQRMTADAIRLLAISGRMEEARALGEATLVRMGRGAHTGEVMSALADLYYLYGRDRQAVDYAGSMLTVPGLPTVVKVQLQSIRAHGLLEEQTGLDAVDEARELARQAVDNAAEIADVHSLVCGYSSRSRAALEKGEVEAAIRFGKESVRIADRSGGQARHRHPRIWVAAALTAADRVREARQVLIADQEEIDRFGTGWSLPLWHLRLADLNLKTGHVDGAQVEAEMGLRAANRTSGAPRMVRLLTMLAQVALHRGDEAQAHEHIAAAWSALAQTKQHPPYELTWVGALSKGNGDDPQAALAEVGDILAAETAQIRLLIRIPDAAAGIARWARRVGDPGVAEPIIRSMRGLADRNPQITLFQAAALHAEGVASADPAVLGTALEAYGRTSRRMSRASVLEDLAASGERRTSSNRSPIDLLESALTEYVAHGAEHGARRVRAALARLRSAGGRPGLDSAGLTESELRVARLVAEGLTNREVATRLHLSPHTVDSHLRHSFNKLGISSRVELTRWVLANDEHARSLLLTSTSA</sequence>
<feature type="region of interest" description="Disordered" evidence="2">
    <location>
        <begin position="56"/>
        <end position="84"/>
    </location>
</feature>
<dbReference type="PRINTS" id="PR00038">
    <property type="entry name" value="HTHLUXR"/>
</dbReference>
<feature type="region of interest" description="Disordered" evidence="2">
    <location>
        <begin position="155"/>
        <end position="201"/>
    </location>
</feature>
<accession>A0A1T4R9E9</accession>
<proteinExistence type="predicted"/>
<organism evidence="4 5">
    <name type="scientific">Marinactinospora thermotolerans DSM 45154</name>
    <dbReference type="NCBI Taxonomy" id="1122192"/>
    <lineage>
        <taxon>Bacteria</taxon>
        <taxon>Bacillati</taxon>
        <taxon>Actinomycetota</taxon>
        <taxon>Actinomycetes</taxon>
        <taxon>Streptosporangiales</taxon>
        <taxon>Nocardiopsidaceae</taxon>
        <taxon>Marinactinospora</taxon>
    </lineage>
</organism>
<evidence type="ECO:0000256" key="1">
    <source>
        <dbReference type="ARBA" id="ARBA00023125"/>
    </source>
</evidence>
<dbReference type="SUPFAM" id="SSF46894">
    <property type="entry name" value="C-terminal effector domain of the bipartite response regulators"/>
    <property type="match status" value="1"/>
</dbReference>
<dbReference type="SMART" id="SM00421">
    <property type="entry name" value="HTH_LUXR"/>
    <property type="match status" value="1"/>
</dbReference>
<dbReference type="InterPro" id="IPR036388">
    <property type="entry name" value="WH-like_DNA-bd_sf"/>
</dbReference>
<dbReference type="GO" id="GO:0003677">
    <property type="term" value="F:DNA binding"/>
    <property type="evidence" value="ECO:0007669"/>
    <property type="project" value="UniProtKB-KW"/>
</dbReference>
<dbReference type="AlphaFoldDB" id="A0A1T4R9E9"/>
<dbReference type="EMBL" id="FUWS01000006">
    <property type="protein sequence ID" value="SKA12446.1"/>
    <property type="molecule type" value="Genomic_DNA"/>
</dbReference>
<evidence type="ECO:0000256" key="2">
    <source>
        <dbReference type="SAM" id="MobiDB-lite"/>
    </source>
</evidence>
<dbReference type="Gene3D" id="1.10.10.10">
    <property type="entry name" value="Winged helix-like DNA-binding domain superfamily/Winged helix DNA-binding domain"/>
    <property type="match status" value="1"/>
</dbReference>
<dbReference type="RefSeq" id="WP_078761917.1">
    <property type="nucleotide sequence ID" value="NZ_FUWS01000006.1"/>
</dbReference>
<evidence type="ECO:0000259" key="3">
    <source>
        <dbReference type="PROSITE" id="PS50043"/>
    </source>
</evidence>
<dbReference type="Proteomes" id="UP000190637">
    <property type="component" value="Unassembled WGS sequence"/>
</dbReference>
<dbReference type="InterPro" id="IPR000792">
    <property type="entry name" value="Tscrpt_reg_LuxR_C"/>
</dbReference>
<dbReference type="CDD" id="cd06170">
    <property type="entry name" value="LuxR_C_like"/>
    <property type="match status" value="1"/>
</dbReference>
<feature type="compositionally biased region" description="Basic and acidic residues" evidence="2">
    <location>
        <begin position="174"/>
        <end position="191"/>
    </location>
</feature>
<dbReference type="InterPro" id="IPR011990">
    <property type="entry name" value="TPR-like_helical_dom_sf"/>
</dbReference>
<reference evidence="4 5" key="1">
    <citation type="submission" date="2017-02" db="EMBL/GenBank/DDBJ databases">
        <authorList>
            <person name="Peterson S.W."/>
        </authorList>
    </citation>
    <scope>NUCLEOTIDE SEQUENCE [LARGE SCALE GENOMIC DNA]</scope>
    <source>
        <strain evidence="4 5">DSM 45154</strain>
    </source>
</reference>
<dbReference type="GO" id="GO:0006355">
    <property type="term" value="P:regulation of DNA-templated transcription"/>
    <property type="evidence" value="ECO:0007669"/>
    <property type="project" value="InterPro"/>
</dbReference>
<keyword evidence="5" id="KW-1185">Reference proteome</keyword>
<evidence type="ECO:0000313" key="5">
    <source>
        <dbReference type="Proteomes" id="UP000190637"/>
    </source>
</evidence>
<protein>
    <submittedName>
        <fullName evidence="4">ATP-dependent transcriptional regulator</fullName>
    </submittedName>
</protein>